<keyword evidence="3" id="KW-0238">DNA-binding</keyword>
<comment type="similarity">
    <text evidence="1">Belongs to the LysR transcriptional regulatory family.</text>
</comment>
<gene>
    <name evidence="6" type="ORF">B5F11_01475</name>
</gene>
<dbReference type="Proteomes" id="UP000196386">
    <property type="component" value="Unassembled WGS sequence"/>
</dbReference>
<evidence type="ECO:0000259" key="5">
    <source>
        <dbReference type="PROSITE" id="PS50931"/>
    </source>
</evidence>
<dbReference type="AlphaFoldDB" id="A0A1Y4N495"/>
<evidence type="ECO:0000256" key="3">
    <source>
        <dbReference type="ARBA" id="ARBA00023125"/>
    </source>
</evidence>
<dbReference type="PANTHER" id="PTHR30419:SF8">
    <property type="entry name" value="NITROGEN ASSIMILATION TRANSCRIPTIONAL ACTIVATOR-RELATED"/>
    <property type="match status" value="1"/>
</dbReference>
<proteinExistence type="inferred from homology"/>
<evidence type="ECO:0000256" key="4">
    <source>
        <dbReference type="ARBA" id="ARBA00023163"/>
    </source>
</evidence>
<dbReference type="InterPro" id="IPR050950">
    <property type="entry name" value="HTH-type_LysR_regulators"/>
</dbReference>
<evidence type="ECO:0000313" key="6">
    <source>
        <dbReference type="EMBL" id="OUP71561.1"/>
    </source>
</evidence>
<dbReference type="CDD" id="cd05466">
    <property type="entry name" value="PBP2_LTTR_substrate"/>
    <property type="match status" value="1"/>
</dbReference>
<keyword evidence="4" id="KW-0804">Transcription</keyword>
<dbReference type="PANTHER" id="PTHR30419">
    <property type="entry name" value="HTH-TYPE TRANSCRIPTIONAL REGULATOR YBHD"/>
    <property type="match status" value="1"/>
</dbReference>
<feature type="domain" description="HTH lysR-type" evidence="5">
    <location>
        <begin position="162"/>
        <end position="219"/>
    </location>
</feature>
<dbReference type="SUPFAM" id="SSF53850">
    <property type="entry name" value="Periplasmic binding protein-like II"/>
    <property type="match status" value="1"/>
</dbReference>
<dbReference type="Gene3D" id="3.40.190.290">
    <property type="match status" value="1"/>
</dbReference>
<comment type="caution">
    <text evidence="6">The sequence shown here is derived from an EMBL/GenBank/DDBJ whole genome shotgun (WGS) entry which is preliminary data.</text>
</comment>
<accession>A0A1Y4N495</accession>
<dbReference type="Gene3D" id="1.10.10.10">
    <property type="entry name" value="Winged helix-like DNA-binding domain superfamily/Winged helix DNA-binding domain"/>
    <property type="match status" value="1"/>
</dbReference>
<dbReference type="SUPFAM" id="SSF46785">
    <property type="entry name" value="Winged helix' DNA-binding domain"/>
    <property type="match status" value="1"/>
</dbReference>
<dbReference type="GO" id="GO:0005829">
    <property type="term" value="C:cytosol"/>
    <property type="evidence" value="ECO:0007669"/>
    <property type="project" value="TreeGrafter"/>
</dbReference>
<evidence type="ECO:0000256" key="1">
    <source>
        <dbReference type="ARBA" id="ARBA00009437"/>
    </source>
</evidence>
<dbReference type="PROSITE" id="PS50931">
    <property type="entry name" value="HTH_LYSR"/>
    <property type="match status" value="1"/>
</dbReference>
<dbReference type="InterPro" id="IPR005119">
    <property type="entry name" value="LysR_subst-bd"/>
</dbReference>
<dbReference type="GO" id="GO:0003700">
    <property type="term" value="F:DNA-binding transcription factor activity"/>
    <property type="evidence" value="ECO:0007669"/>
    <property type="project" value="InterPro"/>
</dbReference>
<reference evidence="7" key="1">
    <citation type="submission" date="2017-04" db="EMBL/GenBank/DDBJ databases">
        <title>Function of individual gut microbiota members based on whole genome sequencing of pure cultures obtained from chicken caecum.</title>
        <authorList>
            <person name="Medvecky M."/>
            <person name="Cejkova D."/>
            <person name="Polansky O."/>
            <person name="Karasova D."/>
            <person name="Kubasova T."/>
            <person name="Cizek A."/>
            <person name="Rychlik I."/>
        </authorList>
    </citation>
    <scope>NUCLEOTIDE SEQUENCE [LARGE SCALE GENOMIC DNA]</scope>
    <source>
        <strain evidence="7">An175</strain>
    </source>
</reference>
<dbReference type="Pfam" id="PF00126">
    <property type="entry name" value="HTH_1"/>
    <property type="match status" value="1"/>
</dbReference>
<evidence type="ECO:0000313" key="7">
    <source>
        <dbReference type="Proteomes" id="UP000196386"/>
    </source>
</evidence>
<dbReference type="InterPro" id="IPR036390">
    <property type="entry name" value="WH_DNA-bd_sf"/>
</dbReference>
<dbReference type="InterPro" id="IPR000847">
    <property type="entry name" value="LysR_HTH_N"/>
</dbReference>
<name>A0A1Y4N495_9FIRM</name>
<dbReference type="GO" id="GO:0003677">
    <property type="term" value="F:DNA binding"/>
    <property type="evidence" value="ECO:0007669"/>
    <property type="project" value="UniProtKB-KW"/>
</dbReference>
<dbReference type="InterPro" id="IPR036388">
    <property type="entry name" value="WH-like_DNA-bd_sf"/>
</dbReference>
<dbReference type="EMBL" id="NFKP01000001">
    <property type="protein sequence ID" value="OUP71561.1"/>
    <property type="molecule type" value="Genomic_DNA"/>
</dbReference>
<protein>
    <recommendedName>
        <fullName evidence="5">HTH lysR-type domain-containing protein</fullName>
    </recommendedName>
</protein>
<keyword evidence="2" id="KW-0805">Transcription regulation</keyword>
<evidence type="ECO:0000256" key="2">
    <source>
        <dbReference type="ARBA" id="ARBA00023015"/>
    </source>
</evidence>
<dbReference type="Pfam" id="PF03466">
    <property type="entry name" value="LysR_substrate"/>
    <property type="match status" value="1"/>
</dbReference>
<organism evidence="6 7">
    <name type="scientific">Anaerotruncus colihominis</name>
    <dbReference type="NCBI Taxonomy" id="169435"/>
    <lineage>
        <taxon>Bacteria</taxon>
        <taxon>Bacillati</taxon>
        <taxon>Bacillota</taxon>
        <taxon>Clostridia</taxon>
        <taxon>Eubacteriales</taxon>
        <taxon>Oscillospiraceae</taxon>
        <taxon>Anaerotruncus</taxon>
    </lineage>
</organism>
<sequence>MDGFQGDLQSSVLLHGPDAARRHPDPGCGKRNRLKPILNPFYFAGTAFIQGCPCIFDKFRLFKHISRMDLSCKIERRLCYNMPKENDFAVRGRHSAAAAALQRIAYAAPQTKPALPVLPTLCGTQVQMGLSLCCNRHIQEVHHKYIKAYRGKNCCERGSIAVKIEHLIYITEIAKRRSISLAAKQLYIGQTTLSAIVKSIEDELDIQIFQRTYSGVIATQEGEKVLGLAKKIIDLYGEMTEIEREASVREQTVHILASTSANSNLSVFLTQQMQIRSPQSALIFHEPMRTKMLASMFEGIANLAIGHWESSELKQAEQIARTNGITMELLYSDSFYLCVSAHSKYADRESVDIAELADERQVTPHYYFTNSVNSVFAQAFRSVPRVASFTSNELVKLSVLNSDLIAFLAGINFIRDENAASGALRVIPLTGLAEKNEVGVYALYRESELTEPEQCALEIAREFFRAGIPRRQTGSPLVL</sequence>